<dbReference type="PROSITE" id="PS50846">
    <property type="entry name" value="HMA_2"/>
    <property type="match status" value="1"/>
</dbReference>
<dbReference type="Gene3D" id="3.30.70.100">
    <property type="match status" value="1"/>
</dbReference>
<feature type="domain" description="HMA" evidence="2">
    <location>
        <begin position="25"/>
        <end position="93"/>
    </location>
</feature>
<keyword evidence="1" id="KW-0732">Signal</keyword>
<keyword evidence="4" id="KW-1185">Reference proteome</keyword>
<sequence>MKTIKVLFTAFTLLFFGMSAQAQGKKTETVKIKTSSVCNMCKKTIESGMAYEKGVKNVNLDVATQMLTIEYRADKNNVDALREAVTKLGYDADLLTADAKAYNKLDDCCKKDKGVH</sequence>
<dbReference type="RefSeq" id="WP_378015974.1">
    <property type="nucleotide sequence ID" value="NZ_JBHSKT010000002.1"/>
</dbReference>
<proteinExistence type="predicted"/>
<reference evidence="4" key="1">
    <citation type="journal article" date="2019" name="Int. J. Syst. Evol. Microbiol.">
        <title>The Global Catalogue of Microorganisms (GCM) 10K type strain sequencing project: providing services to taxonomists for standard genome sequencing and annotation.</title>
        <authorList>
            <consortium name="The Broad Institute Genomics Platform"/>
            <consortium name="The Broad Institute Genome Sequencing Center for Infectious Disease"/>
            <person name="Wu L."/>
            <person name="Ma J."/>
        </authorList>
    </citation>
    <scope>NUCLEOTIDE SEQUENCE [LARGE SCALE GENOMIC DNA]</scope>
    <source>
        <strain evidence="4">KACC 12602</strain>
    </source>
</reference>
<comment type="caution">
    <text evidence="3">The sequence shown here is derived from an EMBL/GenBank/DDBJ whole genome shotgun (WGS) entry which is preliminary data.</text>
</comment>
<protein>
    <submittedName>
        <fullName evidence="3">Heavy-metal-associated domain-containing protein</fullName>
    </submittedName>
</protein>
<dbReference type="Proteomes" id="UP001596161">
    <property type="component" value="Unassembled WGS sequence"/>
</dbReference>
<feature type="signal peptide" evidence="1">
    <location>
        <begin position="1"/>
        <end position="22"/>
    </location>
</feature>
<dbReference type="InterPro" id="IPR036163">
    <property type="entry name" value="HMA_dom_sf"/>
</dbReference>
<organism evidence="3 4">
    <name type="scientific">Adhaeribacter terreus</name>
    <dbReference type="NCBI Taxonomy" id="529703"/>
    <lineage>
        <taxon>Bacteria</taxon>
        <taxon>Pseudomonadati</taxon>
        <taxon>Bacteroidota</taxon>
        <taxon>Cytophagia</taxon>
        <taxon>Cytophagales</taxon>
        <taxon>Hymenobacteraceae</taxon>
        <taxon>Adhaeribacter</taxon>
    </lineage>
</organism>
<dbReference type="InterPro" id="IPR006121">
    <property type="entry name" value="HMA_dom"/>
</dbReference>
<evidence type="ECO:0000259" key="2">
    <source>
        <dbReference type="PROSITE" id="PS50846"/>
    </source>
</evidence>
<accession>A0ABW0E7W4</accession>
<dbReference type="SUPFAM" id="SSF55008">
    <property type="entry name" value="HMA, heavy metal-associated domain"/>
    <property type="match status" value="1"/>
</dbReference>
<feature type="chain" id="PRO_5046045958" evidence="1">
    <location>
        <begin position="23"/>
        <end position="116"/>
    </location>
</feature>
<evidence type="ECO:0000256" key="1">
    <source>
        <dbReference type="SAM" id="SignalP"/>
    </source>
</evidence>
<evidence type="ECO:0000313" key="3">
    <source>
        <dbReference type="EMBL" id="MFC5269593.1"/>
    </source>
</evidence>
<gene>
    <name evidence="3" type="ORF">ACFPIB_03160</name>
</gene>
<dbReference type="CDD" id="cd00371">
    <property type="entry name" value="HMA"/>
    <property type="match status" value="1"/>
</dbReference>
<name>A0ABW0E7W4_9BACT</name>
<evidence type="ECO:0000313" key="4">
    <source>
        <dbReference type="Proteomes" id="UP001596161"/>
    </source>
</evidence>
<dbReference type="Pfam" id="PF00403">
    <property type="entry name" value="HMA"/>
    <property type="match status" value="1"/>
</dbReference>
<dbReference type="EMBL" id="JBHSKT010000002">
    <property type="protein sequence ID" value="MFC5269593.1"/>
    <property type="molecule type" value="Genomic_DNA"/>
</dbReference>